<feature type="domain" description="ABC transmembrane type-1" evidence="9">
    <location>
        <begin position="30"/>
        <end position="306"/>
    </location>
</feature>
<protein>
    <recommendedName>
        <fullName evidence="13">ABC transporter ATP-binding protein</fullName>
    </recommendedName>
</protein>
<evidence type="ECO:0000256" key="3">
    <source>
        <dbReference type="ARBA" id="ARBA00022741"/>
    </source>
</evidence>
<evidence type="ECO:0000256" key="7">
    <source>
        <dbReference type="SAM" id="Phobius"/>
    </source>
</evidence>
<keyword evidence="6 7" id="KW-0472">Membrane</keyword>
<keyword evidence="2 7" id="KW-0812">Transmembrane</keyword>
<dbReference type="AlphaFoldDB" id="A0A246BS25"/>
<gene>
    <name evidence="11" type="ORF">CBQ26_02005</name>
    <name evidence="10" type="ORF">CBQ26_18910</name>
</gene>
<evidence type="ECO:0000259" key="9">
    <source>
        <dbReference type="PROSITE" id="PS50929"/>
    </source>
</evidence>
<evidence type="ECO:0000256" key="6">
    <source>
        <dbReference type="ARBA" id="ARBA00023136"/>
    </source>
</evidence>
<name>A0A246BS25_9DEIO</name>
<evidence type="ECO:0000313" key="11">
    <source>
        <dbReference type="EMBL" id="OWL98475.1"/>
    </source>
</evidence>
<dbReference type="EMBL" id="NHMK01000032">
    <property type="protein sequence ID" value="OWL93672.1"/>
    <property type="molecule type" value="Genomic_DNA"/>
</dbReference>
<evidence type="ECO:0000256" key="1">
    <source>
        <dbReference type="ARBA" id="ARBA00004651"/>
    </source>
</evidence>
<dbReference type="PANTHER" id="PTHR24221:SF646">
    <property type="entry name" value="HAEMOLYSIN SECRETION ATP-BINDING PROTEIN"/>
    <property type="match status" value="1"/>
</dbReference>
<evidence type="ECO:0000313" key="12">
    <source>
        <dbReference type="Proteomes" id="UP000197208"/>
    </source>
</evidence>
<dbReference type="Pfam" id="PF00005">
    <property type="entry name" value="ABC_tran"/>
    <property type="match status" value="1"/>
</dbReference>
<feature type="transmembrane region" description="Helical" evidence="7">
    <location>
        <begin position="63"/>
        <end position="84"/>
    </location>
</feature>
<comment type="subcellular location">
    <subcellularLocation>
        <location evidence="1">Cell membrane</location>
        <topology evidence="1">Multi-pass membrane protein</topology>
    </subcellularLocation>
</comment>
<dbReference type="EMBL" id="NHMK01000007">
    <property type="protein sequence ID" value="OWL98475.1"/>
    <property type="molecule type" value="Genomic_DNA"/>
</dbReference>
<evidence type="ECO:0000256" key="2">
    <source>
        <dbReference type="ARBA" id="ARBA00022692"/>
    </source>
</evidence>
<dbReference type="SUPFAM" id="SSF52540">
    <property type="entry name" value="P-loop containing nucleoside triphosphate hydrolases"/>
    <property type="match status" value="1"/>
</dbReference>
<dbReference type="OrthoDB" id="9769895at2"/>
<dbReference type="SMR" id="A0A246BS25"/>
<dbReference type="InterPro" id="IPR003593">
    <property type="entry name" value="AAA+_ATPase"/>
</dbReference>
<dbReference type="InterPro" id="IPR039421">
    <property type="entry name" value="Type_1_exporter"/>
</dbReference>
<dbReference type="InterPro" id="IPR036640">
    <property type="entry name" value="ABC1_TM_sf"/>
</dbReference>
<dbReference type="PANTHER" id="PTHR24221">
    <property type="entry name" value="ATP-BINDING CASSETTE SUB-FAMILY B"/>
    <property type="match status" value="1"/>
</dbReference>
<evidence type="ECO:0000256" key="5">
    <source>
        <dbReference type="ARBA" id="ARBA00022989"/>
    </source>
</evidence>
<dbReference type="Proteomes" id="UP000197208">
    <property type="component" value="Unassembled WGS sequence"/>
</dbReference>
<dbReference type="GO" id="GO:0034040">
    <property type="term" value="F:ATPase-coupled lipid transmembrane transporter activity"/>
    <property type="evidence" value="ECO:0007669"/>
    <property type="project" value="TreeGrafter"/>
</dbReference>
<evidence type="ECO:0000259" key="8">
    <source>
        <dbReference type="PROSITE" id="PS50893"/>
    </source>
</evidence>
<feature type="domain" description="ABC transporter" evidence="8">
    <location>
        <begin position="339"/>
        <end position="569"/>
    </location>
</feature>
<reference evidence="11 12" key="1">
    <citation type="submission" date="2017-05" db="EMBL/GenBank/DDBJ databases">
        <title>De novo genome assembly of Deniococcus indicus strain DR1.</title>
        <authorList>
            <person name="Chauhan D."/>
            <person name="Yennamalli R.M."/>
            <person name="Priyadarshini R."/>
        </authorList>
    </citation>
    <scope>NUCLEOTIDE SEQUENCE [LARGE SCALE GENOMIC DNA]</scope>
    <source>
        <strain evidence="11 12">DR1</strain>
    </source>
</reference>
<feature type="transmembrane region" description="Helical" evidence="7">
    <location>
        <begin position="247"/>
        <end position="268"/>
    </location>
</feature>
<organism evidence="11 12">
    <name type="scientific">Deinococcus indicus</name>
    <dbReference type="NCBI Taxonomy" id="223556"/>
    <lineage>
        <taxon>Bacteria</taxon>
        <taxon>Thermotogati</taxon>
        <taxon>Deinococcota</taxon>
        <taxon>Deinococci</taxon>
        <taxon>Deinococcales</taxon>
        <taxon>Deinococcaceae</taxon>
        <taxon>Deinococcus</taxon>
    </lineage>
</organism>
<feature type="transmembrane region" description="Helical" evidence="7">
    <location>
        <begin position="23"/>
        <end position="43"/>
    </location>
</feature>
<dbReference type="GO" id="GO:0005886">
    <property type="term" value="C:plasma membrane"/>
    <property type="evidence" value="ECO:0007669"/>
    <property type="project" value="UniProtKB-SubCell"/>
</dbReference>
<feature type="transmembrane region" description="Helical" evidence="7">
    <location>
        <begin position="133"/>
        <end position="154"/>
    </location>
</feature>
<dbReference type="SMART" id="SM00382">
    <property type="entry name" value="AAA"/>
    <property type="match status" value="1"/>
</dbReference>
<dbReference type="PROSITE" id="PS50929">
    <property type="entry name" value="ABC_TM1F"/>
    <property type="match status" value="1"/>
</dbReference>
<keyword evidence="4" id="KW-0067">ATP-binding</keyword>
<dbReference type="Gene3D" id="1.20.1560.10">
    <property type="entry name" value="ABC transporter type 1, transmembrane domain"/>
    <property type="match status" value="1"/>
</dbReference>
<keyword evidence="3" id="KW-0547">Nucleotide-binding</keyword>
<dbReference type="PROSITE" id="PS50893">
    <property type="entry name" value="ABC_TRANSPORTER_2"/>
    <property type="match status" value="1"/>
</dbReference>
<proteinExistence type="predicted"/>
<keyword evidence="12" id="KW-1185">Reference proteome</keyword>
<sequence length="585" mass="66981">MEHKSVQRMNNIKIYQEILSKNIYVLSTILIIVIISGILPYLVADSMRVIASPQTSSAEAMILISRILVFGTIYALAIAASGFLKDLLSLRITNYLNNLLIDKTIHLSLEYFESNKSRDDLFKAQREMSSRPLSIFSNILSISQNTVIFIVFLVSLYKYFDIYIISIGIPIYFSIYLSKRSVKFNLLWHDRIVHLARFNSYLDSLLTSRHSKTELRAYKAEQYFQNKVKHSRDESEKLNKKLSIASFLYQNIGIILVILVEFALIYGYTKNHAKVNAGDLIFILTAFSGLHSNAIIINSSLSTILEDRKFFEFYIRYLNIEESHPIQCRQSHFSEQKGIEVRDISFSYPDAEAWAIRNLSISIRDRESIAIVGENGSGKTTLGKLLSGLFAPSSGVISLSSAYENDFRVGVMFQDFGRYNFTIKENILLAYSQESDSKIIKLMEDTKFFDNFQNDAANMIVGREFDPSGIDLSGGQWQKLAFTRLLYDKWDLIVMDEPTSSLDANSEAAFLSKVQEILKDQITVIITHRLALTKYVDRILYLENGEIVEQGGHIQLMEKKGRYYSMYLNQIKSYDIDRIDATINV</sequence>
<dbReference type="GO" id="GO:0016887">
    <property type="term" value="F:ATP hydrolysis activity"/>
    <property type="evidence" value="ECO:0007669"/>
    <property type="project" value="InterPro"/>
</dbReference>
<evidence type="ECO:0000313" key="10">
    <source>
        <dbReference type="EMBL" id="OWL93672.1"/>
    </source>
</evidence>
<dbReference type="InterPro" id="IPR027417">
    <property type="entry name" value="P-loop_NTPase"/>
</dbReference>
<evidence type="ECO:0008006" key="13">
    <source>
        <dbReference type="Google" id="ProtNLM"/>
    </source>
</evidence>
<dbReference type="GO" id="GO:0005524">
    <property type="term" value="F:ATP binding"/>
    <property type="evidence" value="ECO:0007669"/>
    <property type="project" value="UniProtKB-KW"/>
</dbReference>
<dbReference type="Gene3D" id="3.40.50.300">
    <property type="entry name" value="P-loop containing nucleotide triphosphate hydrolases"/>
    <property type="match status" value="1"/>
</dbReference>
<keyword evidence="5 7" id="KW-1133">Transmembrane helix</keyword>
<dbReference type="InterPro" id="IPR003439">
    <property type="entry name" value="ABC_transporter-like_ATP-bd"/>
</dbReference>
<evidence type="ECO:0000256" key="4">
    <source>
        <dbReference type="ARBA" id="ARBA00022840"/>
    </source>
</evidence>
<feature type="transmembrane region" description="Helical" evidence="7">
    <location>
        <begin position="160"/>
        <end position="177"/>
    </location>
</feature>
<dbReference type="GO" id="GO:0140359">
    <property type="term" value="F:ABC-type transporter activity"/>
    <property type="evidence" value="ECO:0007669"/>
    <property type="project" value="InterPro"/>
</dbReference>
<feature type="transmembrane region" description="Helical" evidence="7">
    <location>
        <begin position="280"/>
        <end position="301"/>
    </location>
</feature>
<dbReference type="SUPFAM" id="SSF90123">
    <property type="entry name" value="ABC transporter transmembrane region"/>
    <property type="match status" value="1"/>
</dbReference>
<dbReference type="InterPro" id="IPR011527">
    <property type="entry name" value="ABC1_TM_dom"/>
</dbReference>
<accession>A0A246BS25</accession>
<dbReference type="RefSeq" id="WP_088246944.1">
    <property type="nucleotide sequence ID" value="NZ_NHMK01000007.1"/>
</dbReference>
<comment type="caution">
    <text evidence="11">The sequence shown here is derived from an EMBL/GenBank/DDBJ whole genome shotgun (WGS) entry which is preliminary data.</text>
</comment>